<geneLocation type="plasmid" evidence="9">
    <name>ptt13-1</name>
</geneLocation>
<keyword evidence="1 4" id="KW-0349">Heme</keyword>
<proteinExistence type="predicted"/>
<evidence type="ECO:0000256" key="5">
    <source>
        <dbReference type="SAM" id="MobiDB-lite"/>
    </source>
</evidence>
<dbReference type="GO" id="GO:0020037">
    <property type="term" value="F:heme binding"/>
    <property type="evidence" value="ECO:0007669"/>
    <property type="project" value="InterPro"/>
</dbReference>
<dbReference type="PANTHER" id="PTHR30600:SF9">
    <property type="entry name" value="BLR7738 PROTEIN"/>
    <property type="match status" value="1"/>
</dbReference>
<gene>
    <name evidence="8" type="ORF">PYTT13_18995</name>
</gene>
<dbReference type="InterPro" id="IPR009056">
    <property type="entry name" value="Cyt_c-like_dom"/>
</dbReference>
<keyword evidence="2 4" id="KW-0479">Metal-binding</keyword>
<dbReference type="Gene3D" id="1.10.760.10">
    <property type="entry name" value="Cytochrome c-like domain"/>
    <property type="match status" value="1"/>
</dbReference>
<evidence type="ECO:0000313" key="8">
    <source>
        <dbReference type="EMBL" id="ATQ57934.1"/>
    </source>
</evidence>
<keyword evidence="3 4" id="KW-0408">Iron</keyword>
<sequence length="620" mass="66910">MHTGKASCLAAGLAIAVLLAGPVAAQPGNDTPPCEAREALAHALARNPDLRWPQIRAACDQRIAEARTADPVGHAWFANAANGFEGVPLVLLKVLPDLAPEIWGPPEDFFSGFGLFPDPDIPDRILPRGLGVAGDGRPLDDQGRPLGEIDYDAKGKPLFVTLACGACHSGEAEIDGRRIVYDGAPNTRFDVRKWRAAFSALRQDYLSDEQIGTPDKPGETTRRLLALVAAKPAGFFARGLPGIPEDRVALVDAGQRAIFAAAAPQILSALVRGSEVRAAAVALQQRAGSSYGHPDSPGLAGESAGQSDGSGDLLADLLAAQAADRLDALQADPLPEALPRFATVTDMPAVWNQADRTTGQWDGSVLDRFWRNIAAQLPIVGKPGRLDLWNAALAGEYLTTLPSPPWPFDVDLPKAARGEAIFARNCGTCHRPRNDSRYPQIGTDANRARVLNAAASQVLLQGFRAACHDPDFHYQDRLGRRVAPCAMPDYRILRDTVRPANQGYLAPPLDGIWLRAPYLHNGSVPTLAQLLQPATRPARFLRGAIAYDGAGMGWVWQPDQRERLAPRHPTLWVHDTGRDGLGNGGHDTDLMIDGRLHRLDWSDLAHAAEFEMLMEYLKTL</sequence>
<dbReference type="EMBL" id="CP024423">
    <property type="protein sequence ID" value="ATQ57934.1"/>
    <property type="molecule type" value="Genomic_DNA"/>
</dbReference>
<feature type="domain" description="Cytochrome c" evidence="7">
    <location>
        <begin position="413"/>
        <end position="535"/>
    </location>
</feature>
<reference evidence="8 9" key="1">
    <citation type="submission" date="2017-10" db="EMBL/GenBank/DDBJ databases">
        <title>Complete genome sequence of Paracoccus yeei TT13 isolated from human skin.</title>
        <authorList>
            <person name="Lee K."/>
            <person name="Lim J.Y."/>
            <person name="Hwang I."/>
        </authorList>
    </citation>
    <scope>NUCLEOTIDE SEQUENCE [LARGE SCALE GENOMIC DNA]</scope>
    <source>
        <strain evidence="8 9">TT13</strain>
        <plasmid evidence="9">Plasmid ptt13-1</plasmid>
    </source>
</reference>
<dbReference type="GeneID" id="78899737"/>
<dbReference type="GO" id="GO:0046872">
    <property type="term" value="F:metal ion binding"/>
    <property type="evidence" value="ECO:0007669"/>
    <property type="project" value="UniProtKB-KW"/>
</dbReference>
<evidence type="ECO:0000256" key="4">
    <source>
        <dbReference type="PROSITE-ProRule" id="PRU00433"/>
    </source>
</evidence>
<feature type="chain" id="PRO_5013615363" description="Cytochrome c domain-containing protein" evidence="6">
    <location>
        <begin position="26"/>
        <end position="620"/>
    </location>
</feature>
<evidence type="ECO:0000256" key="2">
    <source>
        <dbReference type="ARBA" id="ARBA00022723"/>
    </source>
</evidence>
<evidence type="ECO:0000256" key="6">
    <source>
        <dbReference type="SAM" id="SignalP"/>
    </source>
</evidence>
<keyword evidence="6" id="KW-0732">Signal</keyword>
<evidence type="ECO:0000256" key="3">
    <source>
        <dbReference type="ARBA" id="ARBA00023004"/>
    </source>
</evidence>
<dbReference type="PROSITE" id="PS51007">
    <property type="entry name" value="CYTC"/>
    <property type="match status" value="2"/>
</dbReference>
<keyword evidence="8" id="KW-0614">Plasmid</keyword>
<dbReference type="GO" id="GO:0009055">
    <property type="term" value="F:electron transfer activity"/>
    <property type="evidence" value="ECO:0007669"/>
    <property type="project" value="InterPro"/>
</dbReference>
<evidence type="ECO:0000313" key="9">
    <source>
        <dbReference type="Proteomes" id="UP000229314"/>
    </source>
</evidence>
<dbReference type="RefSeq" id="WP_099650330.1">
    <property type="nucleotide sequence ID" value="NZ_CAJGAB010000006.1"/>
</dbReference>
<feature type="region of interest" description="Disordered" evidence="5">
    <location>
        <begin position="288"/>
        <end position="307"/>
    </location>
</feature>
<dbReference type="Pfam" id="PF21419">
    <property type="entry name" value="RoxA-like_Cyt-c"/>
    <property type="match status" value="1"/>
</dbReference>
<evidence type="ECO:0000256" key="1">
    <source>
        <dbReference type="ARBA" id="ARBA00022617"/>
    </source>
</evidence>
<accession>A0A2D2C603</accession>
<dbReference type="GO" id="GO:0004130">
    <property type="term" value="F:cytochrome-c peroxidase activity"/>
    <property type="evidence" value="ECO:0007669"/>
    <property type="project" value="TreeGrafter"/>
</dbReference>
<feature type="domain" description="Cytochrome c" evidence="7">
    <location>
        <begin position="150"/>
        <end position="322"/>
    </location>
</feature>
<feature type="signal peptide" evidence="6">
    <location>
        <begin position="1"/>
        <end position="25"/>
    </location>
</feature>
<dbReference type="AlphaFoldDB" id="A0A2D2C603"/>
<dbReference type="InterPro" id="IPR051395">
    <property type="entry name" value="Cytochrome_c_Peroxidase/MauG"/>
</dbReference>
<dbReference type="InterPro" id="IPR036909">
    <property type="entry name" value="Cyt_c-like_dom_sf"/>
</dbReference>
<organism evidence="8 9">
    <name type="scientific">Paracoccus yeei</name>
    <dbReference type="NCBI Taxonomy" id="147645"/>
    <lineage>
        <taxon>Bacteria</taxon>
        <taxon>Pseudomonadati</taxon>
        <taxon>Pseudomonadota</taxon>
        <taxon>Alphaproteobacteria</taxon>
        <taxon>Rhodobacterales</taxon>
        <taxon>Paracoccaceae</taxon>
        <taxon>Paracoccus</taxon>
    </lineage>
</organism>
<dbReference type="Proteomes" id="UP000229314">
    <property type="component" value="Plasmid pTT13-1"/>
</dbReference>
<dbReference type="SUPFAM" id="SSF46626">
    <property type="entry name" value="Cytochrome c"/>
    <property type="match status" value="1"/>
</dbReference>
<evidence type="ECO:0000259" key="7">
    <source>
        <dbReference type="PROSITE" id="PS51007"/>
    </source>
</evidence>
<name>A0A2D2C603_9RHOB</name>
<protein>
    <recommendedName>
        <fullName evidence="7">Cytochrome c domain-containing protein</fullName>
    </recommendedName>
</protein>
<dbReference type="PANTHER" id="PTHR30600">
    <property type="entry name" value="CYTOCHROME C PEROXIDASE-RELATED"/>
    <property type="match status" value="1"/>
</dbReference>